<accession>A0A364N2N8</accession>
<dbReference type="PANTHER" id="PTHR10039">
    <property type="entry name" value="AMELOGENIN"/>
    <property type="match status" value="1"/>
</dbReference>
<dbReference type="SMART" id="SM00355">
    <property type="entry name" value="ZnF_C2H2"/>
    <property type="match status" value="3"/>
</dbReference>
<evidence type="ECO:0000256" key="4">
    <source>
        <dbReference type="SAM" id="MobiDB-lite"/>
    </source>
</evidence>
<dbReference type="PROSITE" id="PS50297">
    <property type="entry name" value="ANK_REP_REGION"/>
    <property type="match status" value="2"/>
</dbReference>
<dbReference type="SUPFAM" id="SSF57667">
    <property type="entry name" value="beta-beta-alpha zinc fingers"/>
    <property type="match status" value="1"/>
</dbReference>
<keyword evidence="1" id="KW-0677">Repeat</keyword>
<dbReference type="Pfam" id="PF22939">
    <property type="entry name" value="WHD_GPIID"/>
    <property type="match status" value="1"/>
</dbReference>
<dbReference type="InterPro" id="IPR036236">
    <property type="entry name" value="Znf_C2H2_sf"/>
</dbReference>
<dbReference type="SUPFAM" id="SSF52540">
    <property type="entry name" value="P-loop containing nucleoside triphosphate hydrolases"/>
    <property type="match status" value="1"/>
</dbReference>
<proteinExistence type="predicted"/>
<dbReference type="PANTHER" id="PTHR10039:SF14">
    <property type="entry name" value="NACHT DOMAIN-CONTAINING PROTEIN"/>
    <property type="match status" value="1"/>
</dbReference>
<dbReference type="EMBL" id="QGDH01000066">
    <property type="protein sequence ID" value="RAR10298.1"/>
    <property type="molecule type" value="Genomic_DNA"/>
</dbReference>
<dbReference type="PROSITE" id="PS00028">
    <property type="entry name" value="ZINC_FINGER_C2H2_1"/>
    <property type="match status" value="1"/>
</dbReference>
<feature type="compositionally biased region" description="Polar residues" evidence="4">
    <location>
        <begin position="1"/>
        <end position="31"/>
    </location>
</feature>
<evidence type="ECO:0000259" key="5">
    <source>
        <dbReference type="PROSITE" id="PS50157"/>
    </source>
</evidence>
<keyword evidence="3" id="KW-0479">Metal-binding</keyword>
<dbReference type="InterPro" id="IPR056125">
    <property type="entry name" value="DUF7708"/>
</dbReference>
<dbReference type="InterPro" id="IPR036770">
    <property type="entry name" value="Ankyrin_rpt-contain_sf"/>
</dbReference>
<dbReference type="InterPro" id="IPR013087">
    <property type="entry name" value="Znf_C2H2_type"/>
</dbReference>
<feature type="domain" description="C2H2-type" evidence="5">
    <location>
        <begin position="888"/>
        <end position="915"/>
    </location>
</feature>
<keyword evidence="3" id="KW-0862">Zinc</keyword>
<dbReference type="STRING" id="183478.A0A364N2N8"/>
<feature type="compositionally biased region" description="Polar residues" evidence="4">
    <location>
        <begin position="923"/>
        <end position="932"/>
    </location>
</feature>
<dbReference type="Pfam" id="PF24809">
    <property type="entry name" value="DUF7708"/>
    <property type="match status" value="1"/>
</dbReference>
<feature type="repeat" description="ANK" evidence="2">
    <location>
        <begin position="1306"/>
        <end position="1338"/>
    </location>
</feature>
<dbReference type="InterPro" id="IPR002110">
    <property type="entry name" value="Ankyrin_rpt"/>
</dbReference>
<sequence length="1364" mass="155570">MTSPIASQPNSRVPTALTSPHSTLVGRNTPPSHTPGIAFTQAITKFRARLKGQDLVTFKNTTFDELCKEILKLQREQERRGTVMNLSRIQSFLEAMNQFGKVIEIFLNVSEAVAFIWGPMKFLLLTASTYTDSFEKLLEAYEQIGEELPLLVHYESLFHNCPQMVYALELMWKNFDSKFSGILKSMSRHKSFVEANATIVQYRLYQADTADTTRKLDETLAQHRLYQADIADMKQKLDETLANEHEKKLRAVKEWLAVGSQPQIEHDRYRQIRKHHASTAQWILQNGVIKHWRESDVPKSPILWMHGIPGAGKTVLASAIIDDCARRADFFTCYFYCHYDDPSTSSAVGILRGLIDQLLDHHPDMLAPCYTRRSTSGEPSLRSLSQARRLLEDFCSVIPKLFIVIDGLDECEKAERSQAIDVLMGLIGKCDATEPGKLRVLVVSQNYGDIRKRLQNSATTRIVPDILEISNTDNEGDIRAYTKNLAEIKQGMFLYAKLVLVNLRASPKREDVIDAIKRENFPKELSDAYARVLKGIRSTMDERGWESAKKLLGWLCVAKRRLTWKEIQVALSIDVENECIDHINRSLRDQMYQRCNSLVLVTGDRVSLVHSTAKTYITKITKDIHEPSIECELATLCLRYLTFPCFQINDPEDTKQLRLFALEGQFAFQDYAVAKWMHHINAWVDSGTTFLDEAINQPAQLATMFEAMDDFMTFYNEIDWATETVEDCKRICSVFEHHTLYEHLVQITSHIYKVQQKGFEARHAISIVTLGEALERNRKILEGFPKTNPSPNDKILFSKFYDDEKRYKCTKITCRYFSEGFKDETARKRHVDLHSRPFRCEVNDCLGAEGFTSDKDLEKHVRAYHPERSDLAEKFKAATTVKPGKTTHACTLCGKVFTRNFHRKNHELSHRGERPHEYDLSMPKSQTPTKKTPNMWRAAYTSLYEDDEKKEHMQKLQAKLRKRLNQPDLNLRTNEGHKVLLAFIGKQGSKIDAKKRPERFSKVAHNMLVIKDLFGAGAAVGGPYVAIPAAALFMVFSMEEIYTSEKNAMVELAESTSDYYVLTAKGHERTEIRPEDDEDMRQLRQKLRGIYIDLYTAIMFASAQLANFLCDDFPAKQWLKNTMKLYNWNEQLEELNNRYKACERCCAEMMWRITLKPVPTPEPEVPTGPGPRNALHWAVADKLYTRIGEIVSTNECPINALTPKRWTAAHLAAEHGDTTILKLLRSVSGIDIMIKNVDGRTPLHIAALNNRVGAVKLLIGWDRRLLQVRDNKNRTAFLLAAAKGHVKVLEALKGKGQNMNESTIKNGWTALHLAAEMGHVDAVKFLLTNGVNKDTRTTDGASKGSTAKQIADYKGRLEVAEVLR</sequence>
<feature type="compositionally biased region" description="Basic and acidic residues" evidence="4">
    <location>
        <begin position="908"/>
        <end position="919"/>
    </location>
</feature>
<dbReference type="Gene3D" id="1.25.40.20">
    <property type="entry name" value="Ankyrin repeat-containing domain"/>
    <property type="match status" value="1"/>
</dbReference>
<dbReference type="PROSITE" id="PS50088">
    <property type="entry name" value="ANK_REPEAT"/>
    <property type="match status" value="2"/>
</dbReference>
<dbReference type="Gene3D" id="3.30.160.60">
    <property type="entry name" value="Classic Zinc Finger"/>
    <property type="match status" value="2"/>
</dbReference>
<dbReference type="Pfam" id="PF24883">
    <property type="entry name" value="NPHP3_N"/>
    <property type="match status" value="1"/>
</dbReference>
<keyword evidence="2" id="KW-0040">ANK repeat</keyword>
<evidence type="ECO:0000256" key="1">
    <source>
        <dbReference type="ARBA" id="ARBA00022737"/>
    </source>
</evidence>
<organism evidence="6 7">
    <name type="scientific">Stemphylium lycopersici</name>
    <name type="common">Tomato gray leaf spot disease fungus</name>
    <name type="synonym">Thyrospora lycopersici</name>
    <dbReference type="NCBI Taxonomy" id="183478"/>
    <lineage>
        <taxon>Eukaryota</taxon>
        <taxon>Fungi</taxon>
        <taxon>Dikarya</taxon>
        <taxon>Ascomycota</taxon>
        <taxon>Pezizomycotina</taxon>
        <taxon>Dothideomycetes</taxon>
        <taxon>Pleosporomycetidae</taxon>
        <taxon>Pleosporales</taxon>
        <taxon>Pleosporineae</taxon>
        <taxon>Pleosporaceae</taxon>
        <taxon>Stemphylium</taxon>
    </lineage>
</organism>
<evidence type="ECO:0000256" key="2">
    <source>
        <dbReference type="PROSITE-ProRule" id="PRU00023"/>
    </source>
</evidence>
<dbReference type="SUPFAM" id="SSF48403">
    <property type="entry name" value="Ankyrin repeat"/>
    <property type="match status" value="1"/>
</dbReference>
<feature type="repeat" description="ANK" evidence="2">
    <location>
        <begin position="1238"/>
        <end position="1259"/>
    </location>
</feature>
<keyword evidence="7" id="KW-1185">Reference proteome</keyword>
<dbReference type="Pfam" id="PF12796">
    <property type="entry name" value="Ank_2"/>
    <property type="match status" value="2"/>
</dbReference>
<evidence type="ECO:0000256" key="3">
    <source>
        <dbReference type="PROSITE-ProRule" id="PRU00042"/>
    </source>
</evidence>
<dbReference type="SMART" id="SM00248">
    <property type="entry name" value="ANK"/>
    <property type="match status" value="4"/>
</dbReference>
<protein>
    <submittedName>
        <fullName evidence="6">C2H2 domain-containing protein</fullName>
    </submittedName>
</protein>
<reference evidence="7" key="1">
    <citation type="submission" date="2018-05" db="EMBL/GenBank/DDBJ databases">
        <title>Draft genome sequence of Stemphylium lycopersici strain CIDEFI 213.</title>
        <authorList>
            <person name="Medina R."/>
            <person name="Franco M.E.E."/>
            <person name="Lucentini C.G."/>
            <person name="Saparrat M.C.N."/>
            <person name="Balatti P.A."/>
        </authorList>
    </citation>
    <scope>NUCLEOTIDE SEQUENCE [LARGE SCALE GENOMIC DNA]</scope>
    <source>
        <strain evidence="7">CIDEFI 213</strain>
    </source>
</reference>
<keyword evidence="3" id="KW-0863">Zinc-finger</keyword>
<dbReference type="InterPro" id="IPR027417">
    <property type="entry name" value="P-loop_NTPase"/>
</dbReference>
<dbReference type="Proteomes" id="UP000249619">
    <property type="component" value="Unassembled WGS sequence"/>
</dbReference>
<dbReference type="InterPro" id="IPR056884">
    <property type="entry name" value="NPHP3-like_N"/>
</dbReference>
<dbReference type="Gene3D" id="3.40.50.300">
    <property type="entry name" value="P-loop containing nucleotide triphosphate hydrolases"/>
    <property type="match status" value="1"/>
</dbReference>
<dbReference type="PROSITE" id="PS50157">
    <property type="entry name" value="ZINC_FINGER_C2H2_2"/>
    <property type="match status" value="1"/>
</dbReference>
<dbReference type="GO" id="GO:0008270">
    <property type="term" value="F:zinc ion binding"/>
    <property type="evidence" value="ECO:0007669"/>
    <property type="project" value="UniProtKB-KW"/>
</dbReference>
<feature type="region of interest" description="Disordered" evidence="4">
    <location>
        <begin position="908"/>
        <end position="932"/>
    </location>
</feature>
<name>A0A364N2N8_STELY</name>
<gene>
    <name evidence="6" type="ORF">DDE83_005069</name>
</gene>
<dbReference type="InterPro" id="IPR054471">
    <property type="entry name" value="GPIID_WHD"/>
</dbReference>
<evidence type="ECO:0000313" key="6">
    <source>
        <dbReference type="EMBL" id="RAR10298.1"/>
    </source>
</evidence>
<feature type="region of interest" description="Disordered" evidence="4">
    <location>
        <begin position="1"/>
        <end position="34"/>
    </location>
</feature>
<comment type="caution">
    <text evidence="6">The sequence shown here is derived from an EMBL/GenBank/DDBJ whole genome shotgun (WGS) entry which is preliminary data.</text>
</comment>
<evidence type="ECO:0000313" key="7">
    <source>
        <dbReference type="Proteomes" id="UP000249619"/>
    </source>
</evidence>